<comment type="caution">
    <text evidence="1">The sequence shown here is derived from an EMBL/GenBank/DDBJ whole genome shotgun (WGS) entry which is preliminary data.</text>
</comment>
<reference evidence="1 2" key="1">
    <citation type="submission" date="2024-02" db="EMBL/GenBank/DDBJ databases">
        <title>De novo assembly and annotation of 12 fungi associated with fruit tree decline syndrome in Ontario, Canada.</title>
        <authorList>
            <person name="Sulman M."/>
            <person name="Ellouze W."/>
            <person name="Ilyukhin E."/>
        </authorList>
    </citation>
    <scope>NUCLEOTIDE SEQUENCE [LARGE SCALE GENOMIC DNA]</scope>
    <source>
        <strain evidence="1 2">M11/M66-122</strain>
    </source>
</reference>
<protein>
    <submittedName>
        <fullName evidence="1">Uncharacterized protein</fullName>
    </submittedName>
</protein>
<gene>
    <name evidence="1" type="ORF">SLS62_000854</name>
</gene>
<dbReference type="Proteomes" id="UP001320420">
    <property type="component" value="Unassembled WGS sequence"/>
</dbReference>
<dbReference type="AlphaFoldDB" id="A0AAN9VA14"/>
<evidence type="ECO:0000313" key="2">
    <source>
        <dbReference type="Proteomes" id="UP001320420"/>
    </source>
</evidence>
<accession>A0AAN9VA14</accession>
<name>A0AAN9VA14_9PEZI</name>
<organism evidence="1 2">
    <name type="scientific">Diatrype stigma</name>
    <dbReference type="NCBI Taxonomy" id="117547"/>
    <lineage>
        <taxon>Eukaryota</taxon>
        <taxon>Fungi</taxon>
        <taxon>Dikarya</taxon>
        <taxon>Ascomycota</taxon>
        <taxon>Pezizomycotina</taxon>
        <taxon>Sordariomycetes</taxon>
        <taxon>Xylariomycetidae</taxon>
        <taxon>Xylariales</taxon>
        <taxon>Diatrypaceae</taxon>
        <taxon>Diatrype</taxon>
    </lineage>
</organism>
<sequence length="216" mass="24325">MECCILMVELALRCFDHMRDLESSTPKHGFWDSHYALVQKTDQRFVMLQAHLNAKSLREDPIAFSLYMNLRATEIAFHEAAIAQAQKQGLPMMMAAESQRRSMLAAGKIANAVRLNYPTQRAERDIFMLQATFIAWPLVMAMKALSLQLLAPPAQAQAQRRDQDQALNGVELSLRLLLSALDCVEDAGGYWHSSVAAVARILQEWDEKNGAFDMTL</sequence>
<dbReference type="EMBL" id="JAKJXP020000003">
    <property type="protein sequence ID" value="KAK7757304.1"/>
    <property type="molecule type" value="Genomic_DNA"/>
</dbReference>
<keyword evidence="2" id="KW-1185">Reference proteome</keyword>
<evidence type="ECO:0000313" key="1">
    <source>
        <dbReference type="EMBL" id="KAK7757304.1"/>
    </source>
</evidence>
<proteinExistence type="predicted"/>